<keyword evidence="14" id="KW-1185">Reference proteome</keyword>
<organism evidence="13">
    <name type="scientific">Salvia splendens</name>
    <name type="common">Scarlet sage</name>
    <dbReference type="NCBI Taxonomy" id="180675"/>
    <lineage>
        <taxon>Eukaryota</taxon>
        <taxon>Viridiplantae</taxon>
        <taxon>Streptophyta</taxon>
        <taxon>Embryophyta</taxon>
        <taxon>Tracheophyta</taxon>
        <taxon>Spermatophyta</taxon>
        <taxon>Magnoliopsida</taxon>
        <taxon>eudicotyledons</taxon>
        <taxon>Gunneridae</taxon>
        <taxon>Pentapetalae</taxon>
        <taxon>asterids</taxon>
        <taxon>lamiids</taxon>
        <taxon>Lamiales</taxon>
        <taxon>Lamiaceae</taxon>
        <taxon>Nepetoideae</taxon>
        <taxon>Mentheae</taxon>
        <taxon>Salviinae</taxon>
        <taxon>Salvia</taxon>
        <taxon>Salvia subgen. Calosphace</taxon>
        <taxon>core Calosphace</taxon>
    </lineage>
</organism>
<feature type="chain" id="PRO_5036447835" description="RING-type E3 ubiquitin transferase" evidence="11">
    <location>
        <begin position="18"/>
        <end position="775"/>
    </location>
</feature>
<dbReference type="PROSITE" id="PS50089">
    <property type="entry name" value="ZF_RING_2"/>
    <property type="match status" value="1"/>
</dbReference>
<evidence type="ECO:0000256" key="5">
    <source>
        <dbReference type="ARBA" id="ARBA00022723"/>
    </source>
</evidence>
<dbReference type="SMART" id="SM00184">
    <property type="entry name" value="RING"/>
    <property type="match status" value="1"/>
</dbReference>
<keyword evidence="8" id="KW-0862">Zinc</keyword>
<feature type="region of interest" description="Disordered" evidence="10">
    <location>
        <begin position="439"/>
        <end position="465"/>
    </location>
</feature>
<dbReference type="Proteomes" id="UP000298416">
    <property type="component" value="Unassembled WGS sequence"/>
</dbReference>
<dbReference type="InterPro" id="IPR013083">
    <property type="entry name" value="Znf_RING/FYVE/PHD"/>
</dbReference>
<keyword evidence="11" id="KW-0732">Signal</keyword>
<evidence type="ECO:0000259" key="12">
    <source>
        <dbReference type="PROSITE" id="PS50089"/>
    </source>
</evidence>
<comment type="pathway">
    <text evidence="2">Protein modification; protein ubiquitination.</text>
</comment>
<keyword evidence="6 9" id="KW-0863">Zinc-finger</keyword>
<dbReference type="Gene3D" id="3.30.40.10">
    <property type="entry name" value="Zinc/RING finger domain, C3HC4 (zinc finger)"/>
    <property type="match status" value="1"/>
</dbReference>
<dbReference type="GO" id="GO:0043161">
    <property type="term" value="P:proteasome-mediated ubiquitin-dependent protein catabolic process"/>
    <property type="evidence" value="ECO:0007669"/>
    <property type="project" value="UniProtKB-ARBA"/>
</dbReference>
<evidence type="ECO:0000256" key="8">
    <source>
        <dbReference type="ARBA" id="ARBA00022833"/>
    </source>
</evidence>
<feature type="region of interest" description="Disordered" evidence="10">
    <location>
        <begin position="517"/>
        <end position="547"/>
    </location>
</feature>
<evidence type="ECO:0000313" key="13">
    <source>
        <dbReference type="EMBL" id="KAG6422074.1"/>
    </source>
</evidence>
<dbReference type="AlphaFoldDB" id="A0A8X8XZR6"/>
<dbReference type="EMBL" id="PNBA02000006">
    <property type="protein sequence ID" value="KAG6422074.1"/>
    <property type="molecule type" value="Genomic_DNA"/>
</dbReference>
<keyword evidence="4" id="KW-0808">Transferase</keyword>
<accession>A0A8X8XZR6</accession>
<name>A0A8X8XZR6_SALSN</name>
<evidence type="ECO:0000313" key="14">
    <source>
        <dbReference type="Proteomes" id="UP000298416"/>
    </source>
</evidence>
<dbReference type="Pfam" id="PF13639">
    <property type="entry name" value="zf-RING_2"/>
    <property type="match status" value="1"/>
</dbReference>
<feature type="compositionally biased region" description="Low complexity" evidence="10">
    <location>
        <begin position="443"/>
        <end position="458"/>
    </location>
</feature>
<dbReference type="GO" id="GO:0010228">
    <property type="term" value="P:vegetative to reproductive phase transition of meristem"/>
    <property type="evidence" value="ECO:0007669"/>
    <property type="project" value="UniProtKB-ARBA"/>
</dbReference>
<protein>
    <recommendedName>
        <fullName evidence="3">RING-type E3 ubiquitin transferase</fullName>
        <ecNumber evidence="3">2.3.2.27</ecNumber>
    </recommendedName>
</protein>
<keyword evidence="5" id="KW-0479">Metal-binding</keyword>
<dbReference type="PANTHER" id="PTHR22937:SF224">
    <property type="entry name" value="E3 UBIQUITIN-PROTEIN LIGASE MBR1-RELATED"/>
    <property type="match status" value="1"/>
</dbReference>
<feature type="compositionally biased region" description="Polar residues" evidence="10">
    <location>
        <begin position="124"/>
        <end position="154"/>
    </location>
</feature>
<feature type="compositionally biased region" description="Polar residues" evidence="10">
    <location>
        <begin position="567"/>
        <end position="588"/>
    </location>
</feature>
<evidence type="ECO:0000256" key="9">
    <source>
        <dbReference type="PROSITE-ProRule" id="PRU00175"/>
    </source>
</evidence>
<evidence type="ECO:0000256" key="3">
    <source>
        <dbReference type="ARBA" id="ARBA00012483"/>
    </source>
</evidence>
<feature type="region of interest" description="Disordered" evidence="10">
    <location>
        <begin position="561"/>
        <end position="588"/>
    </location>
</feature>
<comment type="caution">
    <text evidence="13">The sequence shown here is derived from an EMBL/GenBank/DDBJ whole genome shotgun (WGS) entry which is preliminary data.</text>
</comment>
<feature type="region of interest" description="Disordered" evidence="10">
    <location>
        <begin position="381"/>
        <end position="402"/>
    </location>
</feature>
<proteinExistence type="predicted"/>
<feature type="region of interest" description="Disordered" evidence="10">
    <location>
        <begin position="240"/>
        <end position="264"/>
    </location>
</feature>
<evidence type="ECO:0000256" key="1">
    <source>
        <dbReference type="ARBA" id="ARBA00000900"/>
    </source>
</evidence>
<dbReference type="FunFam" id="3.30.40.10:FF:000309">
    <property type="entry name" value="E3 ubiquitin-protein ligase MBR2"/>
    <property type="match status" value="1"/>
</dbReference>
<dbReference type="PANTHER" id="PTHR22937">
    <property type="entry name" value="E3 UBIQUITIN-PROTEIN LIGASE RNF165"/>
    <property type="match status" value="1"/>
</dbReference>
<evidence type="ECO:0000256" key="2">
    <source>
        <dbReference type="ARBA" id="ARBA00004906"/>
    </source>
</evidence>
<reference evidence="13" key="1">
    <citation type="submission" date="2018-01" db="EMBL/GenBank/DDBJ databases">
        <authorList>
            <person name="Mao J.F."/>
        </authorList>
    </citation>
    <scope>NUCLEOTIDE SEQUENCE</scope>
    <source>
        <strain evidence="13">Huo1</strain>
        <tissue evidence="13">Leaf</tissue>
    </source>
</reference>
<dbReference type="InterPro" id="IPR045191">
    <property type="entry name" value="MBR1/2-like"/>
</dbReference>
<evidence type="ECO:0000256" key="7">
    <source>
        <dbReference type="ARBA" id="ARBA00022786"/>
    </source>
</evidence>
<feature type="compositionally biased region" description="Polar residues" evidence="10">
    <location>
        <begin position="243"/>
        <end position="258"/>
    </location>
</feature>
<evidence type="ECO:0000256" key="10">
    <source>
        <dbReference type="SAM" id="MobiDB-lite"/>
    </source>
</evidence>
<reference evidence="13" key="2">
    <citation type="submission" date="2020-08" db="EMBL/GenBank/DDBJ databases">
        <title>Plant Genome Project.</title>
        <authorList>
            <person name="Zhang R.-G."/>
        </authorList>
    </citation>
    <scope>NUCLEOTIDE SEQUENCE</scope>
    <source>
        <strain evidence="13">Huo1</strain>
        <tissue evidence="13">Leaf</tissue>
    </source>
</reference>
<gene>
    <name evidence="13" type="ORF">SASPL_118637</name>
</gene>
<feature type="region of interest" description="Disordered" evidence="10">
    <location>
        <begin position="124"/>
        <end position="165"/>
    </location>
</feature>
<keyword evidence="7" id="KW-0833">Ubl conjugation pathway</keyword>
<sequence length="775" mass="85227">MSPVALWLWAYWWAISALSKEGRGIAIDLRPHLLLSDCSMLLFGSLRTEVLDNQSSIHLFLIIWIYSLGALMQGQRNSVSTLPENLSFDHGSTSTDAGIDSQVPWNNMQTSAEARLPEYKIPSSETNTQYSHHIGHSQWSSGETSSGAAQSQSDCSERKREHRWSVPSRAALDLDDCQFESSNIAPVDNVVGNGQDNQTSNISLLQIAAPDSITQDLNMCSEFGGQDDGDFQEIEHPNRHISVGSSNEKMPSTGSSSDALGMSPGCRSLDGRRLSCKRKALDVQVGQSSGAGSSNCFEHAERSQRHAVASAPPQISASTIGMSTPPTNNPVISNVSEHRNSRIRLEVGEAVSSNPLPTNARETAGSSRRNLRLRFSNIHQLGHAPGAPLPREANAPSSSRHSSRVFLRNRLLDLNPNPPVENESRHGQSILQHIHSVRRNPHSRWSASSSRTNNSSSAGISLERERDPMLYEESISNIPRSISEHPMFIPLSEMGGSSQQPPNWNLSSGVNYAAGNAAPPSRAGSTSGINLSLPSPTWSHRSYPQHPRRLSEIVRRSLLSAAGTEPGGQSSTAPGTSQETGLPSGSNTRSALLERHLDSPFASPHSLRSMANDSEGRGSAMSEIMITHLIHLSRKIRHVLDLMRRGEGLRLEDMMLLDHSVFFGMGDIHDRHRDMRLDVDNMSYEELLALEERIGNVSTGLTEETIMARLKQRKYTERRAEQAETEPCSICREEYNDGEDLGTLECGHDFHRDCVKQWLMQKNLCPICKTEGLST</sequence>
<dbReference type="EC" id="2.3.2.27" evidence="3"/>
<comment type="catalytic activity">
    <reaction evidence="1">
        <text>S-ubiquitinyl-[E2 ubiquitin-conjugating enzyme]-L-cysteine + [acceptor protein]-L-lysine = [E2 ubiquitin-conjugating enzyme]-L-cysteine + N(6)-ubiquitinyl-[acceptor protein]-L-lysine.</text>
        <dbReference type="EC" id="2.3.2.27"/>
    </reaction>
</comment>
<evidence type="ECO:0000256" key="4">
    <source>
        <dbReference type="ARBA" id="ARBA00022679"/>
    </source>
</evidence>
<dbReference type="InterPro" id="IPR001841">
    <property type="entry name" value="Znf_RING"/>
</dbReference>
<dbReference type="GO" id="GO:0061630">
    <property type="term" value="F:ubiquitin protein ligase activity"/>
    <property type="evidence" value="ECO:0007669"/>
    <property type="project" value="UniProtKB-EC"/>
</dbReference>
<dbReference type="SUPFAM" id="SSF57850">
    <property type="entry name" value="RING/U-box"/>
    <property type="match status" value="1"/>
</dbReference>
<evidence type="ECO:0000256" key="6">
    <source>
        <dbReference type="ARBA" id="ARBA00022771"/>
    </source>
</evidence>
<feature type="domain" description="RING-type" evidence="12">
    <location>
        <begin position="728"/>
        <end position="769"/>
    </location>
</feature>
<dbReference type="GO" id="GO:0008270">
    <property type="term" value="F:zinc ion binding"/>
    <property type="evidence" value="ECO:0007669"/>
    <property type="project" value="UniProtKB-KW"/>
</dbReference>
<feature type="signal peptide" evidence="11">
    <location>
        <begin position="1"/>
        <end position="17"/>
    </location>
</feature>
<feature type="compositionally biased region" description="Polar residues" evidence="10">
    <location>
        <begin position="523"/>
        <end position="542"/>
    </location>
</feature>
<evidence type="ECO:0000256" key="11">
    <source>
        <dbReference type="SAM" id="SignalP"/>
    </source>
</evidence>